<name>A0ABV1J989_9FIRM</name>
<dbReference type="Pfam" id="PF19778">
    <property type="entry name" value="RE_endonuc"/>
    <property type="match status" value="1"/>
</dbReference>
<comment type="caution">
    <text evidence="3">The sequence shown here is derived from an EMBL/GenBank/DDBJ whole genome shotgun (WGS) entry which is preliminary data.</text>
</comment>
<keyword evidence="4" id="KW-1185">Reference proteome</keyword>
<protein>
    <submittedName>
        <fullName evidence="3">Type III restriction-modification system endonuclease</fullName>
    </submittedName>
</protein>
<dbReference type="Pfam" id="PF04851">
    <property type="entry name" value="ResIII"/>
    <property type="match status" value="1"/>
</dbReference>
<reference evidence="3 4" key="1">
    <citation type="submission" date="2024-04" db="EMBL/GenBank/DDBJ databases">
        <title>Human intestinal bacterial collection.</title>
        <authorList>
            <person name="Pauvert C."/>
            <person name="Hitch T.C.A."/>
            <person name="Clavel T."/>
        </authorList>
    </citation>
    <scope>NUCLEOTIDE SEQUENCE [LARGE SCALE GENOMIC DNA]</scope>
    <source>
        <strain evidence="3 4">CLA-SR-H026</strain>
    </source>
</reference>
<dbReference type="RefSeq" id="WP_349054347.1">
    <property type="nucleotide sequence ID" value="NZ_JBBNPS010000020.1"/>
</dbReference>
<keyword evidence="3" id="KW-0255">Endonuclease</keyword>
<dbReference type="PANTHER" id="PTHR47396:SF1">
    <property type="entry name" value="ATP-DEPENDENT HELICASE IRC3-RELATED"/>
    <property type="match status" value="1"/>
</dbReference>
<dbReference type="InterPro" id="IPR045572">
    <property type="entry name" value="RE_endonuc_C"/>
</dbReference>
<proteinExistence type="predicted"/>
<sequence>MGIELSILPHQNDFLKAIVKAFEDVRIRPSEDIYQNPVIDLNDSQLSENIDDLWKGYDGLQKIPEKWRTRDDDNYLGIDIRMETGTGKTYCYTRMMYELNARYGFNKFILLVPSTPIKEGSRSFLQADYSKRHFADLYPNKSLSLSILESQKKTRGRKMFPAAISEFARGTSLQKNRFSVLLMTSGMLLSTKTMGKDDYDQTILGNFTQPYEALRATKPIVIIDEPHRFKKGNKAYARLLTELQPQCVIRFGATFPDKKNSKEKDYNNLIFNLGSCQAFNQNLVKGVETFMIEAEKENETKLKLMDFKRNPKVCSFRNEKTKKSQELVKGDNLSLFGDEFSGITIEEIGPTSDDTIKSGITLSNGQILAKGDMVYGGIYSETYQELMLKQSIINHFETEKANFLRGNKIKTLSLYFIDSVRSYRDENGGDGHLRVKFEELLSDYLKKEIKAIGNTEDQRLRDYKSYLEASLDDISKTNGGYFSEDNSSSEEEIQNEVDKILRDKEFMLNFHDSNGHWNTMRFIFSKWTLKEGWDNPNVFQIVKLRSSGSEASKLQEVGRGLRLPVDEKGRRIADEQFYLRYLIDYSEKAFASELLGEIQDDLPEQNKNIKKTLAEIAKVRNKTEDEIFIDMLTKHYIDIDGNILAEKRDDLYAEYPEAIGGLKPNKVRDGNKKKNFVKIRKDKFDEIRYLWKAINQKYYLTFEDIPEEELIEAMGDILRADIYRDTTIGVKTQRIESIDGEITSHERVANCYTVDDGIAYGEFLKEFNRQTGVSINTVHRSLCRFYEEQGEIDGRLFTSTGIALAVREFNQWLDEKLLKKFSYQPLGIDSKETSLTDYNGNVVDQVSQGVLGIHRDDAVDVPERFIYDSVVYDSPKERQTLLRSDVEEVVVFGKIPRRSIQIPLFTGGTTSPDFMYVINSESGEYEINFIVETKDTDDDKGLRRGEEYRIKSAQKFFEALKEEGLNVVFKKQLKDDDIVAMIKGLKRN</sequence>
<dbReference type="NCBIfam" id="NF012027">
    <property type="entry name" value="PRK15483.1"/>
    <property type="match status" value="1"/>
</dbReference>
<evidence type="ECO:0000313" key="3">
    <source>
        <dbReference type="EMBL" id="MEQ3354041.1"/>
    </source>
</evidence>
<evidence type="ECO:0000259" key="1">
    <source>
        <dbReference type="Pfam" id="PF04851"/>
    </source>
</evidence>
<evidence type="ECO:0000313" key="4">
    <source>
        <dbReference type="Proteomes" id="UP001481872"/>
    </source>
</evidence>
<dbReference type="InterPro" id="IPR006935">
    <property type="entry name" value="Helicase/UvrB_N"/>
</dbReference>
<dbReference type="GO" id="GO:0004519">
    <property type="term" value="F:endonuclease activity"/>
    <property type="evidence" value="ECO:0007669"/>
    <property type="project" value="UniProtKB-KW"/>
</dbReference>
<dbReference type="CDD" id="cd18785">
    <property type="entry name" value="SF2_C"/>
    <property type="match status" value="1"/>
</dbReference>
<dbReference type="Proteomes" id="UP001481872">
    <property type="component" value="Unassembled WGS sequence"/>
</dbReference>
<keyword evidence="3" id="KW-0540">Nuclease</keyword>
<dbReference type="InterPro" id="IPR050742">
    <property type="entry name" value="Helicase_Restrict-Modif_Enz"/>
</dbReference>
<organism evidence="3 4">
    <name type="scientific">Aedoeadaptatus acetigenes</name>
    <dbReference type="NCBI Taxonomy" id="2981723"/>
    <lineage>
        <taxon>Bacteria</taxon>
        <taxon>Bacillati</taxon>
        <taxon>Bacillota</taxon>
        <taxon>Tissierellia</taxon>
        <taxon>Tissierellales</taxon>
        <taxon>Peptoniphilaceae</taxon>
        <taxon>Aedoeadaptatus</taxon>
    </lineage>
</organism>
<dbReference type="PANTHER" id="PTHR47396">
    <property type="entry name" value="TYPE I RESTRICTION ENZYME ECOKI R PROTEIN"/>
    <property type="match status" value="1"/>
</dbReference>
<accession>A0ABV1J989</accession>
<dbReference type="SUPFAM" id="SSF52540">
    <property type="entry name" value="P-loop containing nucleoside triphosphate hydrolases"/>
    <property type="match status" value="2"/>
</dbReference>
<evidence type="ECO:0000259" key="2">
    <source>
        <dbReference type="Pfam" id="PF19778"/>
    </source>
</evidence>
<dbReference type="EMBL" id="JBBNPS010000020">
    <property type="protein sequence ID" value="MEQ3354041.1"/>
    <property type="molecule type" value="Genomic_DNA"/>
</dbReference>
<dbReference type="Gene3D" id="3.40.50.300">
    <property type="entry name" value="P-loop containing nucleotide triphosphate hydrolases"/>
    <property type="match status" value="2"/>
</dbReference>
<keyword evidence="3" id="KW-0378">Hydrolase</keyword>
<feature type="domain" description="Helicase/UvrB N-terminal" evidence="1">
    <location>
        <begin position="9"/>
        <end position="256"/>
    </location>
</feature>
<gene>
    <name evidence="3" type="ORF">AAA081_07020</name>
</gene>
<dbReference type="InterPro" id="IPR027417">
    <property type="entry name" value="P-loop_NTPase"/>
</dbReference>
<feature type="domain" description="Type III restriction enzyme C-terminal endonuclease" evidence="2">
    <location>
        <begin position="864"/>
        <end position="971"/>
    </location>
</feature>